<dbReference type="PANTHER" id="PTHR24421">
    <property type="entry name" value="NITRATE/NITRITE SENSOR PROTEIN NARX-RELATED"/>
    <property type="match status" value="1"/>
</dbReference>
<comment type="catalytic activity">
    <reaction evidence="1">
        <text>ATP + protein L-histidine = ADP + protein N-phospho-L-histidine.</text>
        <dbReference type="EC" id="2.7.13.3"/>
    </reaction>
</comment>
<feature type="transmembrane region" description="Helical" evidence="9">
    <location>
        <begin position="151"/>
        <end position="170"/>
    </location>
</feature>
<feature type="transmembrane region" description="Helical" evidence="9">
    <location>
        <begin position="54"/>
        <end position="72"/>
    </location>
</feature>
<dbReference type="PANTHER" id="PTHR24421:SF10">
    <property type="entry name" value="NITRATE_NITRITE SENSOR PROTEIN NARQ"/>
    <property type="match status" value="1"/>
</dbReference>
<keyword evidence="12" id="KW-1185">Reference proteome</keyword>
<evidence type="ECO:0000259" key="10">
    <source>
        <dbReference type="SMART" id="SM00387"/>
    </source>
</evidence>
<dbReference type="SMART" id="SM00387">
    <property type="entry name" value="HATPase_c"/>
    <property type="match status" value="1"/>
</dbReference>
<keyword evidence="5" id="KW-0547">Nucleotide-binding</keyword>
<proteinExistence type="predicted"/>
<dbReference type="GO" id="GO:0016020">
    <property type="term" value="C:membrane"/>
    <property type="evidence" value="ECO:0007669"/>
    <property type="project" value="InterPro"/>
</dbReference>
<evidence type="ECO:0000313" key="11">
    <source>
        <dbReference type="EMBL" id="PVZ96250.1"/>
    </source>
</evidence>
<evidence type="ECO:0000256" key="3">
    <source>
        <dbReference type="ARBA" id="ARBA00022553"/>
    </source>
</evidence>
<dbReference type="EC" id="2.7.13.3" evidence="2"/>
<dbReference type="SUPFAM" id="SSF55874">
    <property type="entry name" value="ATPase domain of HSP90 chaperone/DNA topoisomerase II/histidine kinase"/>
    <property type="match status" value="1"/>
</dbReference>
<dbReference type="RefSeq" id="WP_116755984.1">
    <property type="nucleotide sequence ID" value="NZ_JBHUEX010000001.1"/>
</dbReference>
<feature type="transmembrane region" description="Helical" evidence="9">
    <location>
        <begin position="124"/>
        <end position="145"/>
    </location>
</feature>
<keyword evidence="9" id="KW-1133">Transmembrane helix</keyword>
<dbReference type="Pfam" id="PF02518">
    <property type="entry name" value="HATPase_c"/>
    <property type="match status" value="1"/>
</dbReference>
<name>A0A2V1HXZ4_9MICO</name>
<dbReference type="CDD" id="cd16917">
    <property type="entry name" value="HATPase_UhpB-NarQ-NarX-like"/>
    <property type="match status" value="1"/>
</dbReference>
<dbReference type="GO" id="GO:0046983">
    <property type="term" value="F:protein dimerization activity"/>
    <property type="evidence" value="ECO:0007669"/>
    <property type="project" value="InterPro"/>
</dbReference>
<evidence type="ECO:0000256" key="4">
    <source>
        <dbReference type="ARBA" id="ARBA00022679"/>
    </source>
</evidence>
<feature type="domain" description="Histidine kinase/HSP90-like ATPase" evidence="10">
    <location>
        <begin position="303"/>
        <end position="396"/>
    </location>
</feature>
<feature type="transmembrane region" description="Helical" evidence="9">
    <location>
        <begin position="101"/>
        <end position="119"/>
    </location>
</feature>
<dbReference type="OrthoDB" id="227596at2"/>
<evidence type="ECO:0000313" key="12">
    <source>
        <dbReference type="Proteomes" id="UP000244893"/>
    </source>
</evidence>
<sequence>MPGSDFPRELAWMRDDRPVHRGSPRARLLIPAIFAFLVQVPFAVVQAARSADGPVLVALGVLAAVIGPVALLASRRFPGPVAAVCAAAASLDFLIEPSGGSGFGPPPVALAFAVALAVIRGARVWAFASIAGVWLTVLTAGMFVGSSWHPMRFIAITVGLLIVGAIAETIRTRRDRWARYQAEARRTRISAEQSERVRMARELHDVLAHSLSSINVQASMGLHLIESRPERAAEALAAIKTASKDALDEVRSVIGALRSDDSGSAPRRPEPGLDRIAELAEPARASGIDVEIDDRVGTPPSTAVQLALYRIVQESMTNVVRHSDARRVTVTISDRGDDIELIVVDDGSGGDPGAPAPDARGLIGMRERAALLGGTLDAGPIPDGGFHVRAVVPRGGR</sequence>
<keyword evidence="9" id="KW-0812">Transmembrane</keyword>
<keyword evidence="6 11" id="KW-0418">Kinase</keyword>
<dbReference type="GO" id="GO:0005524">
    <property type="term" value="F:ATP binding"/>
    <property type="evidence" value="ECO:0007669"/>
    <property type="project" value="UniProtKB-KW"/>
</dbReference>
<evidence type="ECO:0000256" key="7">
    <source>
        <dbReference type="ARBA" id="ARBA00022840"/>
    </source>
</evidence>
<accession>A0A2V1HXZ4</accession>
<keyword evidence="8" id="KW-0902">Two-component regulatory system</keyword>
<dbReference type="InterPro" id="IPR036890">
    <property type="entry name" value="HATPase_C_sf"/>
</dbReference>
<reference evidence="11 12" key="1">
    <citation type="submission" date="2018-05" db="EMBL/GenBank/DDBJ databases">
        <title>Amnibacterium sp. M8JJ-5, whole genome shotgun sequence.</title>
        <authorList>
            <person name="Tuo L."/>
        </authorList>
    </citation>
    <scope>NUCLEOTIDE SEQUENCE [LARGE SCALE GENOMIC DNA]</scope>
    <source>
        <strain evidence="11 12">M8JJ-5</strain>
    </source>
</reference>
<dbReference type="InterPro" id="IPR011712">
    <property type="entry name" value="Sig_transdc_His_kin_sub3_dim/P"/>
</dbReference>
<organism evidence="11 12">
    <name type="scientific">Amnibacterium flavum</name>
    <dbReference type="NCBI Taxonomy" id="2173173"/>
    <lineage>
        <taxon>Bacteria</taxon>
        <taxon>Bacillati</taxon>
        <taxon>Actinomycetota</taxon>
        <taxon>Actinomycetes</taxon>
        <taxon>Micrococcales</taxon>
        <taxon>Microbacteriaceae</taxon>
        <taxon>Amnibacterium</taxon>
    </lineage>
</organism>
<keyword evidence="3" id="KW-0597">Phosphoprotein</keyword>
<dbReference type="AlphaFoldDB" id="A0A2V1HXZ4"/>
<dbReference type="Gene3D" id="3.30.565.10">
    <property type="entry name" value="Histidine kinase-like ATPase, C-terminal domain"/>
    <property type="match status" value="1"/>
</dbReference>
<dbReference type="EMBL" id="QEOP01000001">
    <property type="protein sequence ID" value="PVZ96250.1"/>
    <property type="molecule type" value="Genomic_DNA"/>
</dbReference>
<evidence type="ECO:0000256" key="8">
    <source>
        <dbReference type="ARBA" id="ARBA00023012"/>
    </source>
</evidence>
<evidence type="ECO:0000256" key="6">
    <source>
        <dbReference type="ARBA" id="ARBA00022777"/>
    </source>
</evidence>
<comment type="caution">
    <text evidence="11">The sequence shown here is derived from an EMBL/GenBank/DDBJ whole genome shotgun (WGS) entry which is preliminary data.</text>
</comment>
<dbReference type="InterPro" id="IPR003594">
    <property type="entry name" value="HATPase_dom"/>
</dbReference>
<evidence type="ECO:0000256" key="5">
    <source>
        <dbReference type="ARBA" id="ARBA00022741"/>
    </source>
</evidence>
<keyword evidence="4" id="KW-0808">Transferase</keyword>
<evidence type="ECO:0000256" key="9">
    <source>
        <dbReference type="SAM" id="Phobius"/>
    </source>
</evidence>
<dbReference type="Gene3D" id="1.20.5.1930">
    <property type="match status" value="1"/>
</dbReference>
<feature type="transmembrane region" description="Helical" evidence="9">
    <location>
        <begin position="28"/>
        <end position="48"/>
    </location>
</feature>
<evidence type="ECO:0000256" key="1">
    <source>
        <dbReference type="ARBA" id="ARBA00000085"/>
    </source>
</evidence>
<protein>
    <recommendedName>
        <fullName evidence="2">histidine kinase</fullName>
        <ecNumber evidence="2">2.7.13.3</ecNumber>
    </recommendedName>
</protein>
<evidence type="ECO:0000256" key="2">
    <source>
        <dbReference type="ARBA" id="ARBA00012438"/>
    </source>
</evidence>
<dbReference type="Pfam" id="PF07730">
    <property type="entry name" value="HisKA_3"/>
    <property type="match status" value="1"/>
</dbReference>
<dbReference type="GO" id="GO:0000155">
    <property type="term" value="F:phosphorelay sensor kinase activity"/>
    <property type="evidence" value="ECO:0007669"/>
    <property type="project" value="InterPro"/>
</dbReference>
<dbReference type="InterPro" id="IPR050482">
    <property type="entry name" value="Sensor_HK_TwoCompSys"/>
</dbReference>
<gene>
    <name evidence="11" type="ORF">DDQ50_07505</name>
</gene>
<keyword evidence="9" id="KW-0472">Membrane</keyword>
<keyword evidence="7" id="KW-0067">ATP-binding</keyword>
<dbReference type="Proteomes" id="UP000244893">
    <property type="component" value="Unassembled WGS sequence"/>
</dbReference>